<feature type="domain" description="AMP-dependent synthetase/ligase" evidence="3">
    <location>
        <begin position="37"/>
        <end position="378"/>
    </location>
</feature>
<dbReference type="Gene3D" id="3.30.300.30">
    <property type="match status" value="1"/>
</dbReference>
<dbReference type="Proteomes" id="UP000054978">
    <property type="component" value="Unassembled WGS sequence"/>
</dbReference>
<feature type="domain" description="AMP-binding enzyme C-terminal" evidence="4">
    <location>
        <begin position="429"/>
        <end position="503"/>
    </location>
</feature>
<keyword evidence="2 5" id="KW-0436">Ligase</keyword>
<dbReference type="AlphaFoldDB" id="A0A158AXG9"/>
<dbReference type="InterPro" id="IPR025110">
    <property type="entry name" value="AMP-bd_C"/>
</dbReference>
<dbReference type="PANTHER" id="PTHR43201">
    <property type="entry name" value="ACYL-COA SYNTHETASE"/>
    <property type="match status" value="1"/>
</dbReference>
<dbReference type="EMBL" id="FCOB02000010">
    <property type="protein sequence ID" value="SAK62433.1"/>
    <property type="molecule type" value="Genomic_DNA"/>
</dbReference>
<proteinExistence type="inferred from homology"/>
<evidence type="ECO:0000256" key="2">
    <source>
        <dbReference type="ARBA" id="ARBA00022598"/>
    </source>
</evidence>
<evidence type="ECO:0000256" key="1">
    <source>
        <dbReference type="ARBA" id="ARBA00006432"/>
    </source>
</evidence>
<dbReference type="GO" id="GO:0031956">
    <property type="term" value="F:medium-chain fatty acid-CoA ligase activity"/>
    <property type="evidence" value="ECO:0007669"/>
    <property type="project" value="TreeGrafter"/>
</dbReference>
<reference evidence="5" key="1">
    <citation type="submission" date="2016-01" db="EMBL/GenBank/DDBJ databases">
        <authorList>
            <person name="Peeters C."/>
        </authorList>
    </citation>
    <scope>NUCLEOTIDE SEQUENCE [LARGE SCALE GENOMIC DNA]</scope>
    <source>
        <strain evidence="5">LMG 29326</strain>
    </source>
</reference>
<comment type="caution">
    <text evidence="5">The sequence shown here is derived from an EMBL/GenBank/DDBJ whole genome shotgun (WGS) entry which is preliminary data.</text>
</comment>
<accession>A0A158AXG9</accession>
<sequence length="523" mass="56117">MQPFDSGSENETVTKTTALNFDARPTSLAQAFEQYWHARNVQGLPAIGDGTHSLTYAELARETGSVAAHLSGNHARPGDVVAITMSRSLDAVVLLLAAIRVGMCPCVFEPKLAPDEVSARLIETGARFLVHDDDNASLVSGLAIPSHTTIIDFARLTEASYWPPVDVAADCPALLLFTSGSTARAKVVQLTQAALLNNALGVLEQSALSSDDRLLHVMPIYHTNGVNNQLFAPLLAGANVVFCPRFRAEDMPELMTRFKPTIITGVPTMYSRMLAQHFDADSLATLRMARCGSAPITEALHREVEAKLGCPLVISYGLSEATCTSTLNPPNARRVGSVGKVVPGQTVKLRAADDTMTDTPDVEGEICIAGPNLMTGYLGAADATSRTVIDGWLRTGDLGRFDDDGYLYVTGRIKDVIIRGGENISPLLIESVIVAEGNVTACCVVGRADRDLGEVPVAFVVPKDLTAMHAERVQDAVRKRLSRIYVPHDVVFVESLPETAVGKVDRKALAARLAKGFYDTQPL</sequence>
<evidence type="ECO:0000259" key="4">
    <source>
        <dbReference type="Pfam" id="PF13193"/>
    </source>
</evidence>
<evidence type="ECO:0000313" key="5">
    <source>
        <dbReference type="EMBL" id="SAK62433.1"/>
    </source>
</evidence>
<comment type="similarity">
    <text evidence="1">Belongs to the ATP-dependent AMP-binding enzyme family.</text>
</comment>
<evidence type="ECO:0000313" key="6">
    <source>
        <dbReference type="Proteomes" id="UP000054978"/>
    </source>
</evidence>
<dbReference type="InterPro" id="IPR045851">
    <property type="entry name" value="AMP-bd_C_sf"/>
</dbReference>
<dbReference type="SUPFAM" id="SSF56801">
    <property type="entry name" value="Acetyl-CoA synthetase-like"/>
    <property type="match status" value="1"/>
</dbReference>
<dbReference type="InterPro" id="IPR042099">
    <property type="entry name" value="ANL_N_sf"/>
</dbReference>
<dbReference type="GO" id="GO:0006631">
    <property type="term" value="P:fatty acid metabolic process"/>
    <property type="evidence" value="ECO:0007669"/>
    <property type="project" value="TreeGrafter"/>
</dbReference>
<dbReference type="InterPro" id="IPR000873">
    <property type="entry name" value="AMP-dep_synth/lig_dom"/>
</dbReference>
<dbReference type="PANTHER" id="PTHR43201:SF5">
    <property type="entry name" value="MEDIUM-CHAIN ACYL-COA LIGASE ACSF2, MITOCHONDRIAL"/>
    <property type="match status" value="1"/>
</dbReference>
<dbReference type="STRING" id="1777144.AWB83_02494"/>
<dbReference type="Pfam" id="PF13193">
    <property type="entry name" value="AMP-binding_C"/>
    <property type="match status" value="1"/>
</dbReference>
<dbReference type="OrthoDB" id="9766486at2"/>
<evidence type="ECO:0000259" key="3">
    <source>
        <dbReference type="Pfam" id="PF00501"/>
    </source>
</evidence>
<organism evidence="5 6">
    <name type="scientific">Caballeronia ptereochthonis</name>
    <dbReference type="NCBI Taxonomy" id="1777144"/>
    <lineage>
        <taxon>Bacteria</taxon>
        <taxon>Pseudomonadati</taxon>
        <taxon>Pseudomonadota</taxon>
        <taxon>Betaproteobacteria</taxon>
        <taxon>Burkholderiales</taxon>
        <taxon>Burkholderiaceae</taxon>
        <taxon>Caballeronia</taxon>
    </lineage>
</organism>
<name>A0A158AXG9_9BURK</name>
<protein>
    <submittedName>
        <fullName evidence="5">AMP-dependent synthetase and ligase</fullName>
    </submittedName>
</protein>
<dbReference type="Gene3D" id="3.40.50.12780">
    <property type="entry name" value="N-terminal domain of ligase-like"/>
    <property type="match status" value="1"/>
</dbReference>
<gene>
    <name evidence="5" type="ORF">AWB83_02494</name>
</gene>
<keyword evidence="6" id="KW-1185">Reference proteome</keyword>
<dbReference type="Pfam" id="PF00501">
    <property type="entry name" value="AMP-binding"/>
    <property type="match status" value="1"/>
</dbReference>